<dbReference type="RefSeq" id="WP_145955179.1">
    <property type="nucleotide sequence ID" value="NZ_JBCLRV010000015.1"/>
</dbReference>
<evidence type="ECO:0000256" key="1">
    <source>
        <dbReference type="SAM" id="Phobius"/>
    </source>
</evidence>
<protein>
    <submittedName>
        <fullName evidence="2">Uncharacterized protein</fullName>
    </submittedName>
</protein>
<reference evidence="2 3" key="1">
    <citation type="submission" date="2017-06" db="EMBL/GenBank/DDBJ databases">
        <authorList>
            <consortium name="Pathogen Informatics"/>
        </authorList>
    </citation>
    <scope>NUCLEOTIDE SEQUENCE [LARGE SCALE GENOMIC DNA]</scope>
    <source>
        <strain evidence="2 3">NCTC13788</strain>
    </source>
</reference>
<feature type="transmembrane region" description="Helical" evidence="1">
    <location>
        <begin position="193"/>
        <end position="217"/>
    </location>
</feature>
<gene>
    <name evidence="2" type="ORF">SAMEA4412692_01003</name>
</gene>
<keyword evidence="1" id="KW-0472">Membrane</keyword>
<feature type="transmembrane region" description="Helical" evidence="1">
    <location>
        <begin position="6"/>
        <end position="30"/>
    </location>
</feature>
<evidence type="ECO:0000313" key="2">
    <source>
        <dbReference type="EMBL" id="SNU88326.1"/>
    </source>
</evidence>
<sequence>MLANLLTVLGLGIAGIDPVGMMILVSFMTVGLSKSRAIIFGLGVFLGTTLLGIALSRVLGSTLVELSSIFDNLPDTAWVWIGVAIVIVFSYLAYRRLVTNKDEGEPENTKSNKGMYGAIAFMVFTAVTDPTFLAVLALSSRQQNIFWEFIFSAVWTLVSQAPLFILVGTILLNKHEFFINRFNTFYEKNKKNLGNVLTGIFILIAAVFSIDLVLFWLTGSWLIG</sequence>
<dbReference type="Proteomes" id="UP000215185">
    <property type="component" value="Chromosome 1"/>
</dbReference>
<name>A0A239SSJ4_9STRE</name>
<proteinExistence type="predicted"/>
<evidence type="ECO:0000313" key="3">
    <source>
        <dbReference type="Proteomes" id="UP000215185"/>
    </source>
</evidence>
<feature type="transmembrane region" description="Helical" evidence="1">
    <location>
        <begin position="37"/>
        <end position="57"/>
    </location>
</feature>
<accession>A0A239SSJ4</accession>
<organism evidence="2 3">
    <name type="scientific">Streptococcus merionis</name>
    <dbReference type="NCBI Taxonomy" id="400065"/>
    <lineage>
        <taxon>Bacteria</taxon>
        <taxon>Bacillati</taxon>
        <taxon>Bacillota</taxon>
        <taxon>Bacilli</taxon>
        <taxon>Lactobacillales</taxon>
        <taxon>Streptococcaceae</taxon>
        <taxon>Streptococcus</taxon>
    </lineage>
</organism>
<feature type="transmembrane region" description="Helical" evidence="1">
    <location>
        <begin position="149"/>
        <end position="172"/>
    </location>
</feature>
<keyword evidence="1" id="KW-1133">Transmembrane helix</keyword>
<feature type="transmembrane region" description="Helical" evidence="1">
    <location>
        <begin position="115"/>
        <end position="137"/>
    </location>
</feature>
<dbReference type="OrthoDB" id="2218480at2"/>
<dbReference type="EMBL" id="LT906439">
    <property type="protein sequence ID" value="SNU88326.1"/>
    <property type="molecule type" value="Genomic_DNA"/>
</dbReference>
<dbReference type="AlphaFoldDB" id="A0A239SSJ4"/>
<keyword evidence="3" id="KW-1185">Reference proteome</keyword>
<dbReference type="KEGG" id="smen:SAMEA4412692_1003"/>
<feature type="transmembrane region" description="Helical" evidence="1">
    <location>
        <begin position="77"/>
        <end position="94"/>
    </location>
</feature>
<keyword evidence="1" id="KW-0812">Transmembrane</keyword>